<proteinExistence type="inferred from homology"/>
<evidence type="ECO:0000313" key="3">
    <source>
        <dbReference type="Proteomes" id="UP000002640"/>
    </source>
</evidence>
<organism evidence="2 3">
    <name type="scientific">Phytophthora sojae (strain P6497)</name>
    <name type="common">Soybean stem and root rot agent</name>
    <name type="synonym">Phytophthora megasperma f. sp. glycines</name>
    <dbReference type="NCBI Taxonomy" id="1094619"/>
    <lineage>
        <taxon>Eukaryota</taxon>
        <taxon>Sar</taxon>
        <taxon>Stramenopiles</taxon>
        <taxon>Oomycota</taxon>
        <taxon>Peronosporomycetes</taxon>
        <taxon>Peronosporales</taxon>
        <taxon>Peronosporaceae</taxon>
        <taxon>Phytophthora</taxon>
    </lineage>
</organism>
<reference evidence="2 3" key="1">
    <citation type="journal article" date="2006" name="Science">
        <title>Phytophthora genome sequences uncover evolutionary origins and mechanisms of pathogenesis.</title>
        <authorList>
            <person name="Tyler B.M."/>
            <person name="Tripathy S."/>
            <person name="Zhang X."/>
            <person name="Dehal P."/>
            <person name="Jiang R.H."/>
            <person name="Aerts A."/>
            <person name="Arredondo F.D."/>
            <person name="Baxter L."/>
            <person name="Bensasson D."/>
            <person name="Beynon J.L."/>
            <person name="Chapman J."/>
            <person name="Damasceno C.M."/>
            <person name="Dorrance A.E."/>
            <person name="Dou D."/>
            <person name="Dickerman A.W."/>
            <person name="Dubchak I.L."/>
            <person name="Garbelotto M."/>
            <person name="Gijzen M."/>
            <person name="Gordon S.G."/>
            <person name="Govers F."/>
            <person name="Grunwald N.J."/>
            <person name="Huang W."/>
            <person name="Ivors K.L."/>
            <person name="Jones R.W."/>
            <person name="Kamoun S."/>
            <person name="Krampis K."/>
            <person name="Lamour K.H."/>
            <person name="Lee M.K."/>
            <person name="McDonald W.H."/>
            <person name="Medina M."/>
            <person name="Meijer H.J."/>
            <person name="Nordberg E.K."/>
            <person name="Maclean D.J."/>
            <person name="Ospina-Giraldo M.D."/>
            <person name="Morris P.F."/>
            <person name="Phuntumart V."/>
            <person name="Putnam N.H."/>
            <person name="Rash S."/>
            <person name="Rose J.K."/>
            <person name="Sakihama Y."/>
            <person name="Salamov A.A."/>
            <person name="Savidor A."/>
            <person name="Scheuring C.F."/>
            <person name="Smith B.M."/>
            <person name="Sobral B.W."/>
            <person name="Terry A."/>
            <person name="Torto-Alalibo T.A."/>
            <person name="Win J."/>
            <person name="Xu Z."/>
            <person name="Zhang H."/>
            <person name="Grigoriev I.V."/>
            <person name="Rokhsar D.S."/>
            <person name="Boore J.L."/>
        </authorList>
    </citation>
    <scope>NUCLEOTIDE SEQUENCE [LARGE SCALE GENOMIC DNA]</scope>
    <source>
        <strain evidence="2 3">P6497</strain>
    </source>
</reference>
<dbReference type="GeneID" id="20637691"/>
<evidence type="ECO:0000256" key="1">
    <source>
        <dbReference type="PROSITE-ProRule" id="PRU00489"/>
    </source>
</evidence>
<dbReference type="KEGG" id="psoj:PHYSODRAFT_247202"/>
<name>G5AII6_PHYSP</name>
<keyword evidence="3" id="KW-1185">Reference proteome</keyword>
<evidence type="ECO:0000313" key="2">
    <source>
        <dbReference type="EMBL" id="EGZ04687.1"/>
    </source>
</evidence>
<dbReference type="InterPro" id="IPR007757">
    <property type="entry name" value="MT-A70-like"/>
</dbReference>
<dbReference type="InParanoid" id="G5AII6"/>
<accession>G5AII6</accession>
<protein>
    <submittedName>
        <fullName evidence="2">Uncharacterized protein</fullName>
    </submittedName>
</protein>
<dbReference type="Proteomes" id="UP000002640">
    <property type="component" value="Unassembled WGS sequence"/>
</dbReference>
<sequence>MEPKVSSVNHAALVNGYYMGRLCLREDSLQIPATAFIRPSIAQAPGTLSAAAARRHRKRETAARRRSERLGELTAQGKFVPLSDQVRDALQNAFERFGGPRFVLRDFLPAFQDPSDDIQKVLGSLPVLSDTEALDDGDLHCNDTDQVRVSISVSRAKRYDMFDHTELLKIDVPHLADSDECILAVWVTNRPRYMAYLREQALPAWGFTYHASWDWLKLSKKRLGEHKYF</sequence>
<dbReference type="RefSeq" id="XP_009539887.1">
    <property type="nucleotide sequence ID" value="XM_009541592.1"/>
</dbReference>
<dbReference type="AlphaFoldDB" id="G5AII6"/>
<dbReference type="Pfam" id="PF05063">
    <property type="entry name" value="MT-A70"/>
    <property type="match status" value="1"/>
</dbReference>
<comment type="similarity">
    <text evidence="1">Belongs to the MT-A70-like family.</text>
</comment>
<dbReference type="PROSITE" id="PS51143">
    <property type="entry name" value="MT_A70"/>
    <property type="match status" value="1"/>
</dbReference>
<gene>
    <name evidence="2" type="ORF">PHYSODRAFT_247202</name>
</gene>
<dbReference type="EMBL" id="JH159176">
    <property type="protein sequence ID" value="EGZ04687.1"/>
    <property type="molecule type" value="Genomic_DNA"/>
</dbReference>